<dbReference type="EMBL" id="FN668639">
    <property type="protein sequence ID" value="CBK20956.2"/>
    <property type="molecule type" value="Genomic_DNA"/>
</dbReference>
<protein>
    <submittedName>
        <fullName evidence="4">Uncharacterized protein</fullName>
    </submittedName>
</protein>
<dbReference type="PANTHER" id="PTHR12305:SF94">
    <property type="entry name" value="PHOSPHATIDYLINOSITOL-3,4,5-TRISPHOSPHATE 3-PHOSPHATASE"/>
    <property type="match status" value="1"/>
</dbReference>
<dbReference type="InterPro" id="IPR029021">
    <property type="entry name" value="Prot-tyrosine_phosphatase-like"/>
</dbReference>
<evidence type="ECO:0000256" key="1">
    <source>
        <dbReference type="ARBA" id="ARBA00022801"/>
    </source>
</evidence>
<dbReference type="PROSITE" id="PS51182">
    <property type="entry name" value="C2_TENSIN"/>
    <property type="match status" value="1"/>
</dbReference>
<proteinExistence type="predicted"/>
<dbReference type="Pfam" id="PF10409">
    <property type="entry name" value="PTEN_C2"/>
    <property type="match status" value="1"/>
</dbReference>
<dbReference type="GeneID" id="24922341"/>
<dbReference type="Proteomes" id="UP000008312">
    <property type="component" value="Unassembled WGS sequence"/>
</dbReference>
<dbReference type="Gene3D" id="2.60.40.1110">
    <property type="match status" value="1"/>
</dbReference>
<dbReference type="InterPro" id="IPR035892">
    <property type="entry name" value="C2_domain_sf"/>
</dbReference>
<dbReference type="InParanoid" id="D8LXG1"/>
<dbReference type="CDD" id="cd14497">
    <property type="entry name" value="PTP_PTEN-like"/>
    <property type="match status" value="1"/>
</dbReference>
<name>D8LXG1_BLAHO</name>
<dbReference type="SMART" id="SM01326">
    <property type="entry name" value="PTEN_C2"/>
    <property type="match status" value="1"/>
</dbReference>
<evidence type="ECO:0000313" key="5">
    <source>
        <dbReference type="Proteomes" id="UP000008312"/>
    </source>
</evidence>
<dbReference type="AlphaFoldDB" id="D8LXG1"/>
<feature type="domain" description="C2 tensin-type" evidence="3">
    <location>
        <begin position="172"/>
        <end position="298"/>
    </location>
</feature>
<dbReference type="Gene3D" id="3.90.190.10">
    <property type="entry name" value="Protein tyrosine phosphatase superfamily"/>
    <property type="match status" value="1"/>
</dbReference>
<dbReference type="GO" id="GO:0005829">
    <property type="term" value="C:cytosol"/>
    <property type="evidence" value="ECO:0007669"/>
    <property type="project" value="TreeGrafter"/>
</dbReference>
<dbReference type="InterPro" id="IPR014020">
    <property type="entry name" value="Tensin_C2-dom"/>
</dbReference>
<sequence length="300" mass="34205">MKPPEDCTYITSNIIVMGFPGIPKTRKLEGHVNNREAIAYYLETRHSKHYRLFNLTEEEYDDLLFNSSVSHYNFTGYSAPSLGLLFHILLDMETYLAEDPANTAVVHDFTGAGRAMLITAAFIRWEGWLSSTHEALTMCLTRRNLPSEAMLPSQLRFLDYFESIMNGEFPPPIALKLSRITLSSLPAIEGGACCPVIEVYNQQKIVWRSYRKGSRTRGTVSPVKTNETIVFKPDVPLLGNVFVRCRHLRENETLTTLFRFQFGIGFVKLFKLDLEGNECDLSMEMPSDFHVVLDFLPMDV</sequence>
<dbReference type="PROSITE" id="PS51181">
    <property type="entry name" value="PPASE_TENSIN"/>
    <property type="match status" value="1"/>
</dbReference>
<reference evidence="4" key="1">
    <citation type="submission" date="2010-02" db="EMBL/GenBank/DDBJ databases">
        <title>Sequencing and annotation of the Blastocystis hominis genome.</title>
        <authorList>
            <person name="Wincker P."/>
        </authorList>
    </citation>
    <scope>NUCLEOTIDE SEQUENCE</scope>
    <source>
        <strain evidence="4">Singapore isolate B</strain>
    </source>
</reference>
<keyword evidence="5" id="KW-1185">Reference proteome</keyword>
<dbReference type="GO" id="GO:0016314">
    <property type="term" value="F:phosphatidylinositol-3,4,5-trisphosphate 3-phosphatase activity"/>
    <property type="evidence" value="ECO:0007669"/>
    <property type="project" value="TreeGrafter"/>
</dbReference>
<accession>D8LXG1</accession>
<keyword evidence="1" id="KW-0378">Hydrolase</keyword>
<evidence type="ECO:0000313" key="4">
    <source>
        <dbReference type="EMBL" id="CBK20956.2"/>
    </source>
</evidence>
<dbReference type="OrthoDB" id="16692at2759"/>
<organism evidence="4">
    <name type="scientific">Blastocystis hominis</name>
    <dbReference type="NCBI Taxonomy" id="12968"/>
    <lineage>
        <taxon>Eukaryota</taxon>
        <taxon>Sar</taxon>
        <taxon>Stramenopiles</taxon>
        <taxon>Bigyra</taxon>
        <taxon>Opalozoa</taxon>
        <taxon>Opalinata</taxon>
        <taxon>Blastocystidae</taxon>
        <taxon>Blastocystis</taxon>
    </lineage>
</organism>
<dbReference type="InterPro" id="IPR029023">
    <property type="entry name" value="Tensin_phosphatase"/>
</dbReference>
<evidence type="ECO:0000259" key="2">
    <source>
        <dbReference type="PROSITE" id="PS51181"/>
    </source>
</evidence>
<dbReference type="RefSeq" id="XP_012895004.1">
    <property type="nucleotide sequence ID" value="XM_013039550.1"/>
</dbReference>
<gene>
    <name evidence="4" type="ORF">GSBLH_T00006216001</name>
</gene>
<dbReference type="InterPro" id="IPR051281">
    <property type="entry name" value="Dual-spec_lipid-protein_phosph"/>
</dbReference>
<dbReference type="OMA" id="RILEFAW"/>
<feature type="domain" description="Phosphatase tensin-type" evidence="2">
    <location>
        <begin position="1"/>
        <end position="168"/>
    </location>
</feature>
<evidence type="ECO:0000259" key="3">
    <source>
        <dbReference type="PROSITE" id="PS51182"/>
    </source>
</evidence>
<dbReference type="SUPFAM" id="SSF49562">
    <property type="entry name" value="C2 domain (Calcium/lipid-binding domain, CaLB)"/>
    <property type="match status" value="1"/>
</dbReference>
<dbReference type="SUPFAM" id="SSF52799">
    <property type="entry name" value="(Phosphotyrosine protein) phosphatases II"/>
    <property type="match status" value="1"/>
</dbReference>
<dbReference type="PANTHER" id="PTHR12305">
    <property type="entry name" value="PHOSPHATASE WITH HOMOLOGY TO TENSIN"/>
    <property type="match status" value="1"/>
</dbReference>